<dbReference type="InterPro" id="IPR021027">
    <property type="entry name" value="Transposase_put_HTH"/>
</dbReference>
<dbReference type="Pfam" id="PF07282">
    <property type="entry name" value="Cas12f1-like_TNB"/>
    <property type="match status" value="1"/>
</dbReference>
<keyword evidence="2" id="KW-0815">Transposition</keyword>
<evidence type="ECO:0000259" key="8">
    <source>
        <dbReference type="Pfam" id="PF07282"/>
    </source>
</evidence>
<evidence type="ECO:0000256" key="4">
    <source>
        <dbReference type="ARBA" id="ARBA00022833"/>
    </source>
</evidence>
<dbReference type="PANTHER" id="PTHR36172">
    <property type="match status" value="1"/>
</dbReference>
<sequence>MLTGRRYLLAFTPEQAGYAERVGAICRAVWNTGLEQRREYRRRGAFVSYVEQARQLAEAKQDPDCGWLADAPSHTLQQTLRDLERACKAHGTWRVRWRSKTRTAPSFRFPDRNHIAVRRLNRRWGEVRLPKFGPVRFRWTRAIGGTIRNATVSRDGGRWYVSFCVEDGVAEAVPNGKPPVGVDRGVAVAVATSDGDLHDRAFVTRGEAARLRRLQQRLSRSLRTHGRNRRSGRRDTVRAQLGRLHARIRDRRCGFAVQTAVRLVRDHGLVAVEDLRVKDMTASARGNVEQPGRNVRAKAGLNRSILGKGWGRFLLHLEHAARYHGAAVVKVNPAFTSQTCHVCGHVARESRESQAVFRCVACRHQANADVNAAKNILAAGLAVTGRGDLGIGRSAKRQPPVRSAA</sequence>
<gene>
    <name evidence="10" type="ORF">GCM10022255_079290</name>
</gene>
<keyword evidence="4" id="KW-0862">Zinc</keyword>
<keyword evidence="10" id="KW-0540">Nuclease</keyword>
<dbReference type="EMBL" id="BAABAT010000031">
    <property type="protein sequence ID" value="GAA4258474.1"/>
    <property type="molecule type" value="Genomic_DNA"/>
</dbReference>
<evidence type="ECO:0000256" key="6">
    <source>
        <dbReference type="ARBA" id="ARBA00023172"/>
    </source>
</evidence>
<evidence type="ECO:0000313" key="11">
    <source>
        <dbReference type="Proteomes" id="UP001500620"/>
    </source>
</evidence>
<feature type="domain" description="Cas12f1-like TNB" evidence="8">
    <location>
        <begin position="310"/>
        <end position="376"/>
    </location>
</feature>
<dbReference type="InterPro" id="IPR010095">
    <property type="entry name" value="Cas12f1-like_TNB"/>
</dbReference>
<dbReference type="InterPro" id="IPR001959">
    <property type="entry name" value="Transposase"/>
</dbReference>
<dbReference type="InterPro" id="IPR051491">
    <property type="entry name" value="Recombinase/Transposase-rel"/>
</dbReference>
<protein>
    <submittedName>
        <fullName evidence="10">RNA-guided endonuclease TnpB family protein</fullName>
    </submittedName>
</protein>
<evidence type="ECO:0000256" key="1">
    <source>
        <dbReference type="ARBA" id="ARBA00008761"/>
    </source>
</evidence>
<organism evidence="10 11">
    <name type="scientific">Dactylosporangium darangshiense</name>
    <dbReference type="NCBI Taxonomy" id="579108"/>
    <lineage>
        <taxon>Bacteria</taxon>
        <taxon>Bacillati</taxon>
        <taxon>Actinomycetota</taxon>
        <taxon>Actinomycetes</taxon>
        <taxon>Micromonosporales</taxon>
        <taxon>Micromonosporaceae</taxon>
        <taxon>Dactylosporangium</taxon>
    </lineage>
</organism>
<keyword evidence="11" id="KW-1185">Reference proteome</keyword>
<keyword evidence="6" id="KW-0233">DNA recombination</keyword>
<accession>A0ABP8DL67</accession>
<evidence type="ECO:0000313" key="10">
    <source>
        <dbReference type="EMBL" id="GAA4258474.1"/>
    </source>
</evidence>
<evidence type="ECO:0000256" key="3">
    <source>
        <dbReference type="ARBA" id="ARBA00022723"/>
    </source>
</evidence>
<feature type="domain" description="Probable transposase IS891/IS1136/IS1341" evidence="7">
    <location>
        <begin position="162"/>
        <end position="282"/>
    </location>
</feature>
<feature type="domain" description="Transposase putative helix-turn-helix" evidence="9">
    <location>
        <begin position="1"/>
        <end position="43"/>
    </location>
</feature>
<keyword evidence="5" id="KW-0238">DNA-binding</keyword>
<evidence type="ECO:0000256" key="5">
    <source>
        <dbReference type="ARBA" id="ARBA00023125"/>
    </source>
</evidence>
<evidence type="ECO:0000256" key="2">
    <source>
        <dbReference type="ARBA" id="ARBA00022578"/>
    </source>
</evidence>
<keyword evidence="3" id="KW-0479">Metal-binding</keyword>
<comment type="similarity">
    <text evidence="1">In the C-terminal section; belongs to the transposase 35 family.</text>
</comment>
<proteinExistence type="inferred from homology"/>
<evidence type="ECO:0000259" key="7">
    <source>
        <dbReference type="Pfam" id="PF01385"/>
    </source>
</evidence>
<keyword evidence="10" id="KW-0255">Endonuclease</keyword>
<name>A0ABP8DL67_9ACTN</name>
<dbReference type="NCBIfam" id="NF040570">
    <property type="entry name" value="guided_TnpB"/>
    <property type="match status" value="1"/>
</dbReference>
<keyword evidence="10" id="KW-0378">Hydrolase</keyword>
<reference evidence="11" key="1">
    <citation type="journal article" date="2019" name="Int. J. Syst. Evol. Microbiol.">
        <title>The Global Catalogue of Microorganisms (GCM) 10K type strain sequencing project: providing services to taxonomists for standard genome sequencing and annotation.</title>
        <authorList>
            <consortium name="The Broad Institute Genomics Platform"/>
            <consortium name="The Broad Institute Genome Sequencing Center for Infectious Disease"/>
            <person name="Wu L."/>
            <person name="Ma J."/>
        </authorList>
    </citation>
    <scope>NUCLEOTIDE SEQUENCE [LARGE SCALE GENOMIC DNA]</scope>
    <source>
        <strain evidence="11">JCM 17441</strain>
    </source>
</reference>
<dbReference type="GO" id="GO:0004519">
    <property type="term" value="F:endonuclease activity"/>
    <property type="evidence" value="ECO:0007669"/>
    <property type="project" value="UniProtKB-KW"/>
</dbReference>
<dbReference type="RefSeq" id="WP_345135399.1">
    <property type="nucleotide sequence ID" value="NZ_BAABAT010000031.1"/>
</dbReference>
<dbReference type="Pfam" id="PF12323">
    <property type="entry name" value="HTH_OrfB_IS605"/>
    <property type="match status" value="1"/>
</dbReference>
<dbReference type="PANTHER" id="PTHR36172:SF1">
    <property type="entry name" value="RESOLVASE-RELATED"/>
    <property type="match status" value="1"/>
</dbReference>
<evidence type="ECO:0000259" key="9">
    <source>
        <dbReference type="Pfam" id="PF12323"/>
    </source>
</evidence>
<dbReference type="Proteomes" id="UP001500620">
    <property type="component" value="Unassembled WGS sequence"/>
</dbReference>
<dbReference type="Pfam" id="PF01385">
    <property type="entry name" value="OrfB_IS605"/>
    <property type="match status" value="1"/>
</dbReference>
<comment type="caution">
    <text evidence="10">The sequence shown here is derived from an EMBL/GenBank/DDBJ whole genome shotgun (WGS) entry which is preliminary data.</text>
</comment>